<comment type="caution">
    <text evidence="2">The sequence shown here is derived from an EMBL/GenBank/DDBJ whole genome shotgun (WGS) entry which is preliminary data.</text>
</comment>
<name>A0AAV4UEX9_9ARAC</name>
<evidence type="ECO:0000313" key="2">
    <source>
        <dbReference type="EMBL" id="GIY56334.1"/>
    </source>
</evidence>
<organism evidence="2 3">
    <name type="scientific">Caerostris darwini</name>
    <dbReference type="NCBI Taxonomy" id="1538125"/>
    <lineage>
        <taxon>Eukaryota</taxon>
        <taxon>Metazoa</taxon>
        <taxon>Ecdysozoa</taxon>
        <taxon>Arthropoda</taxon>
        <taxon>Chelicerata</taxon>
        <taxon>Arachnida</taxon>
        <taxon>Araneae</taxon>
        <taxon>Araneomorphae</taxon>
        <taxon>Entelegynae</taxon>
        <taxon>Araneoidea</taxon>
        <taxon>Araneidae</taxon>
        <taxon>Caerostris</taxon>
    </lineage>
</organism>
<dbReference type="EMBL" id="BPLQ01011190">
    <property type="protein sequence ID" value="GIY56334.1"/>
    <property type="molecule type" value="Genomic_DNA"/>
</dbReference>
<accession>A0AAV4UEX9</accession>
<gene>
    <name evidence="2" type="ORF">CDAR_487221</name>
</gene>
<evidence type="ECO:0000256" key="1">
    <source>
        <dbReference type="SAM" id="MobiDB-lite"/>
    </source>
</evidence>
<dbReference type="AlphaFoldDB" id="A0AAV4UEX9"/>
<dbReference type="Proteomes" id="UP001054837">
    <property type="component" value="Unassembled WGS sequence"/>
</dbReference>
<keyword evidence="3" id="KW-1185">Reference proteome</keyword>
<proteinExistence type="predicted"/>
<reference evidence="2 3" key="1">
    <citation type="submission" date="2021-06" db="EMBL/GenBank/DDBJ databases">
        <title>Caerostris darwini draft genome.</title>
        <authorList>
            <person name="Kono N."/>
            <person name="Arakawa K."/>
        </authorList>
    </citation>
    <scope>NUCLEOTIDE SEQUENCE [LARGE SCALE GENOMIC DNA]</scope>
</reference>
<protein>
    <submittedName>
        <fullName evidence="2">Uncharacterized protein</fullName>
    </submittedName>
</protein>
<feature type="region of interest" description="Disordered" evidence="1">
    <location>
        <begin position="31"/>
        <end position="102"/>
    </location>
</feature>
<sequence length="102" mass="11116">MSSNESSKPESAAPLPSNDIAAHQRFSCLAGVRGGRVQRTEQVEPPEPARQSHHHAGRRGAQTGGPRVPDGEQQPHPHTRRRADPGRTQVPQPDRWAPLTPT</sequence>
<evidence type="ECO:0000313" key="3">
    <source>
        <dbReference type="Proteomes" id="UP001054837"/>
    </source>
</evidence>